<dbReference type="InterPro" id="IPR001606">
    <property type="entry name" value="ARID_dom"/>
</dbReference>
<dbReference type="SMART" id="SM00501">
    <property type="entry name" value="BRIGHT"/>
    <property type="match status" value="1"/>
</dbReference>
<dbReference type="EMBL" id="WJQU01003435">
    <property type="protein sequence ID" value="KAJ6624823.1"/>
    <property type="molecule type" value="Genomic_DNA"/>
</dbReference>
<evidence type="ECO:0000259" key="7">
    <source>
        <dbReference type="PROSITE" id="PS51526"/>
    </source>
</evidence>
<keyword evidence="9" id="KW-1185">Reference proteome</keyword>
<protein>
    <submittedName>
        <fullName evidence="8">AT-rich interactive domain-containing protein 2</fullName>
    </submittedName>
</protein>
<feature type="region of interest" description="Disordered" evidence="5">
    <location>
        <begin position="614"/>
        <end position="636"/>
    </location>
</feature>
<dbReference type="GO" id="GO:0006325">
    <property type="term" value="P:chromatin organization"/>
    <property type="evidence" value="ECO:0007669"/>
    <property type="project" value="UniProtKB-KW"/>
</dbReference>
<feature type="region of interest" description="Disordered" evidence="5">
    <location>
        <begin position="1655"/>
        <end position="1680"/>
    </location>
</feature>
<feature type="domain" description="ARID" evidence="6">
    <location>
        <begin position="43"/>
        <end position="135"/>
    </location>
</feature>
<sequence length="1775" mass="196792">MDSSQGNTSTASLNEDSFCSFKQSTTKKNEKNLAGVSQSANRGDDHGSFYKELYHFHENKGTPIPRVPKINGHEIDLHKFYNLVISRGGWAKINYRNEWEELVPEFNLPKKCVNASVALKQIYLRYLDRFEKVHFLGEDSERVDDADDDNRHKKWNNKVINEVPLKYNYSQHAVPDGLRIIHKLSTDLYKASEYERLIMSLMSPLPNEQDFAINVCTLMANESKHTLKIENSPKLLEVLLSHAGVYSHFTLRVIFIEFYSKIRRHSLQAFWSDCLRDKPEILELSYEDYFQSPDEKLENGIPELPLNRKRNDQRESFEDGLIDADDEEEDGETTKSLDFLNLGRGLGTHDYIGQRVHQIASILRNLSFIEENFTTLVRNRSFIRFLVMTANIRWGNLHHIGLDILGNVAAEIELSDPSSDDLTRCLLSTVCDGLEGQDRGVVISCLEILYKLCQKDNNEDHLHRCLDKKIYRQICLFLALNDIMLLMYTLECIYALSSLGEKSCQAIAHVNGVIDTLVSLVTVEAQSYGPDGCILMRVVETVPSNMPAPSPNVAPSSSTNATSNPPTQSTSSTQQDIKEPVATLTTVTSNEPQVSAPVQQQAVILQPPNIIRPPAPASAVVTPTPTPPPSNNNQTPIKTEAIKVEPSPVPTTQMSLKQAQQQVVQENEQFALAWLRATFEPVMALTSRIEQSDLYKMYNTASSKIGRQSVVSLAHFPRCVRMVFGGTVGPNKVKINNVDTMCYEGIRIRAKPLAVQGQVTNEVVIKKQEPVTTIKQSANQIQVQNQQPNTNQHGSILVAQLNNKTQQSQQQPIQQQQQTMQQQTIQQQQPMQQQQQFNQSSQILQQVLSNQTGESLMVVTNKSNSNLIIQQQQVNTTNVVNSQTMVSTSSSSLIKSLLANKVTTQDNAASNITSCLIAPNVNVHQQVAQRQHLQKQKEIAQQIAVSSTVTSIINTHNQNSNLTIKSPTMKTIATSAILPASMIKKDVDSETANWDPVPPLAPLSGMHGTIRTVIPNIIPKDEDSDSTGNVSIASSIISTNPNTPIIEDPENSFTSFEGLLMPNSKINLTDDDSKDSLNKQTSPSLVVSSNKMLADLLERKSLEPPYNISTEGNALKRKMDSTSDSSETSVPVKRQTGEIGDPIVIDGDDDVVPNAASSNAANLYAKLAASLLEDEEEEEEEVTPPPPIIHQSIIQEPQKQVITVPVPLQRQIIVSPNNPPQIVLAPSQPQQLGQATATIKTETGYQTVPVILQHSAAANQLTTNYQIQKQIVPGGQQIIQPMIQQPQQTQYMLATNNQGQTYLVAQQAPAQHQAVLVTQSPQGAPTKTIIFLQQPGPSQSVQQSGQLITTPGTQQKVIMATQQGQQMIVTQVPRPVQHQIIMNHHPMSTTATIVQNNSSISTNAILNQTSSMLGATNQPQIVTQQQLQQQQQLALPPRSQTPVVQQQIITQQVSHQQTIQQQTIQHQTIHGQAIQQQQQLQLQQQHQQQQQQSIIVERKPIFVGLDSGESTIQPTQSVKTQPTPPPTKPLTPSPPPVVKSPKVEEELPDPNWLWICDWRGCSKKKFRSANDVYLHTCTVHCPDNIDPNAEIYCQWGPGPNLCDNLPRKRFSLMTHLFDRHCTTESFKAALQRRIAAGPQSNQPTAPVTIIKNPVAANNSTNNGENNGTASPALSTSSSGSLPAASAAMQAIKRHAMDFVNPREMMDENEGPVTKSIRLTAALILRNLVNYTTSAKRSLRFYEPHLAGVALSNVESSRTIAQVLYEMNEASTYPYS</sequence>
<feature type="domain" description="RFX-type winged-helix" evidence="7">
    <location>
        <begin position="671"/>
        <end position="750"/>
    </location>
</feature>
<keyword evidence="4" id="KW-0539">Nucleus</keyword>
<dbReference type="InterPro" id="IPR016024">
    <property type="entry name" value="ARM-type_fold"/>
</dbReference>
<gene>
    <name evidence="8" type="primary">ARID2</name>
    <name evidence="8" type="ORF">Bhyg_16523</name>
</gene>
<evidence type="ECO:0000259" key="6">
    <source>
        <dbReference type="PROSITE" id="PS51011"/>
    </source>
</evidence>
<comment type="caution">
    <text evidence="8">The sequence shown here is derived from an EMBL/GenBank/DDBJ whole genome shotgun (WGS) entry which is preliminary data.</text>
</comment>
<evidence type="ECO:0000313" key="8">
    <source>
        <dbReference type="EMBL" id="KAJ6624823.1"/>
    </source>
</evidence>
<evidence type="ECO:0000256" key="3">
    <source>
        <dbReference type="ARBA" id="ARBA00023163"/>
    </source>
</evidence>
<evidence type="ECO:0000313" key="9">
    <source>
        <dbReference type="Proteomes" id="UP001151699"/>
    </source>
</evidence>
<dbReference type="InterPro" id="IPR036431">
    <property type="entry name" value="ARID_dom_sf"/>
</dbReference>
<dbReference type="GO" id="GO:0003677">
    <property type="term" value="F:DNA binding"/>
    <property type="evidence" value="ECO:0007669"/>
    <property type="project" value="InterPro"/>
</dbReference>
<dbReference type="Gene3D" id="1.10.150.60">
    <property type="entry name" value="ARID DNA-binding domain"/>
    <property type="match status" value="1"/>
</dbReference>
<feature type="compositionally biased region" description="Low complexity" evidence="5">
    <location>
        <begin position="1656"/>
        <end position="1680"/>
    </location>
</feature>
<dbReference type="PANTHER" id="PTHR22970:SF14">
    <property type="entry name" value="AT-RICH INTERACTIVE DOMAIN-CONTAINING PROTEIN 2"/>
    <property type="match status" value="1"/>
</dbReference>
<feature type="region of interest" description="Disordered" evidence="5">
    <location>
        <begin position="25"/>
        <end position="44"/>
    </location>
</feature>
<feature type="region of interest" description="Disordered" evidence="5">
    <location>
        <begin position="1507"/>
        <end position="1543"/>
    </location>
</feature>
<dbReference type="SMART" id="SM01014">
    <property type="entry name" value="ARID"/>
    <property type="match status" value="1"/>
</dbReference>
<keyword evidence="1" id="KW-0156">Chromatin regulator</keyword>
<dbReference type="InterPro" id="IPR052406">
    <property type="entry name" value="Chromatin_Remodeling_Comp"/>
</dbReference>
<dbReference type="GO" id="GO:0006355">
    <property type="term" value="P:regulation of DNA-templated transcription"/>
    <property type="evidence" value="ECO:0007669"/>
    <property type="project" value="InterPro"/>
</dbReference>
<organism evidence="8 9">
    <name type="scientific">Pseudolycoriella hygida</name>
    <dbReference type="NCBI Taxonomy" id="35572"/>
    <lineage>
        <taxon>Eukaryota</taxon>
        <taxon>Metazoa</taxon>
        <taxon>Ecdysozoa</taxon>
        <taxon>Arthropoda</taxon>
        <taxon>Hexapoda</taxon>
        <taxon>Insecta</taxon>
        <taxon>Pterygota</taxon>
        <taxon>Neoptera</taxon>
        <taxon>Endopterygota</taxon>
        <taxon>Diptera</taxon>
        <taxon>Nematocera</taxon>
        <taxon>Sciaroidea</taxon>
        <taxon>Sciaridae</taxon>
        <taxon>Pseudolycoriella</taxon>
    </lineage>
</organism>
<accession>A0A9Q0MI87</accession>
<dbReference type="Pfam" id="PF01388">
    <property type="entry name" value="ARID"/>
    <property type="match status" value="1"/>
</dbReference>
<evidence type="ECO:0000256" key="4">
    <source>
        <dbReference type="ARBA" id="ARBA00023242"/>
    </source>
</evidence>
<keyword evidence="3" id="KW-0804">Transcription</keyword>
<dbReference type="InterPro" id="IPR003150">
    <property type="entry name" value="DNA-bd_RFX"/>
</dbReference>
<feature type="compositionally biased region" description="Low complexity" evidence="5">
    <location>
        <begin position="553"/>
        <end position="575"/>
    </location>
</feature>
<dbReference type="SUPFAM" id="SSF46774">
    <property type="entry name" value="ARID-like"/>
    <property type="match status" value="1"/>
</dbReference>
<proteinExistence type="predicted"/>
<feature type="region of interest" description="Disordered" evidence="5">
    <location>
        <begin position="1104"/>
        <end position="1132"/>
    </location>
</feature>
<dbReference type="Proteomes" id="UP001151699">
    <property type="component" value="Unassembled WGS sequence"/>
</dbReference>
<feature type="region of interest" description="Disordered" evidence="5">
    <location>
        <begin position="546"/>
        <end position="577"/>
    </location>
</feature>
<evidence type="ECO:0000256" key="2">
    <source>
        <dbReference type="ARBA" id="ARBA00023015"/>
    </source>
</evidence>
<keyword evidence="2" id="KW-0805">Transcription regulation</keyword>
<dbReference type="OrthoDB" id="338531at2759"/>
<dbReference type="PANTHER" id="PTHR22970">
    <property type="entry name" value="AT-RICH INTERACTIVE DOMAIN-CONTAINING PROTEIN 2"/>
    <property type="match status" value="1"/>
</dbReference>
<evidence type="ECO:0000256" key="1">
    <source>
        <dbReference type="ARBA" id="ARBA00022853"/>
    </source>
</evidence>
<reference evidence="8" key="1">
    <citation type="submission" date="2022-07" db="EMBL/GenBank/DDBJ databases">
        <authorList>
            <person name="Trinca V."/>
            <person name="Uliana J.V.C."/>
            <person name="Torres T.T."/>
            <person name="Ward R.J."/>
            <person name="Monesi N."/>
        </authorList>
    </citation>
    <scope>NUCLEOTIDE SEQUENCE</scope>
    <source>
        <strain evidence="8">HSMRA1968</strain>
        <tissue evidence="8">Whole embryos</tissue>
    </source>
</reference>
<dbReference type="Gene3D" id="1.25.10.10">
    <property type="entry name" value="Leucine-rich Repeat Variant"/>
    <property type="match status" value="1"/>
</dbReference>
<dbReference type="InterPro" id="IPR011989">
    <property type="entry name" value="ARM-like"/>
</dbReference>
<dbReference type="PROSITE" id="PS51526">
    <property type="entry name" value="RFX_DBD"/>
    <property type="match status" value="1"/>
</dbReference>
<feature type="compositionally biased region" description="Pro residues" evidence="5">
    <location>
        <begin position="1522"/>
        <end position="1538"/>
    </location>
</feature>
<dbReference type="SUPFAM" id="SSF48371">
    <property type="entry name" value="ARM repeat"/>
    <property type="match status" value="1"/>
</dbReference>
<name>A0A9Q0MI87_9DIPT</name>
<dbReference type="PROSITE" id="PS51011">
    <property type="entry name" value="ARID"/>
    <property type="match status" value="1"/>
</dbReference>
<evidence type="ECO:0000256" key="5">
    <source>
        <dbReference type="SAM" id="MobiDB-lite"/>
    </source>
</evidence>